<dbReference type="SUPFAM" id="SSF101447">
    <property type="entry name" value="Formin homology 2 domain (FH2 domain)"/>
    <property type="match status" value="1"/>
</dbReference>
<feature type="region of interest" description="Disordered" evidence="11">
    <location>
        <begin position="889"/>
        <end position="985"/>
    </location>
</feature>
<dbReference type="Proteomes" id="UP000290289">
    <property type="component" value="Chromosome 17"/>
</dbReference>
<keyword evidence="5 9" id="KW-0326">Glycosidase</keyword>
<dbReference type="EMBL" id="RDQH01000343">
    <property type="protein sequence ID" value="RXH68069.1"/>
    <property type="molecule type" value="Genomic_DNA"/>
</dbReference>
<dbReference type="InterPro" id="IPR027643">
    <property type="entry name" value="Formin-like_plant"/>
</dbReference>
<dbReference type="Pfam" id="PF02181">
    <property type="entry name" value="FH2"/>
    <property type="match status" value="1"/>
</dbReference>
<dbReference type="EC" id="3.2.1.2" evidence="9"/>
<dbReference type="PRINTS" id="PR00750">
    <property type="entry name" value="BETAAMYLASE"/>
</dbReference>
<keyword evidence="12" id="KW-1133">Transmembrane helix</keyword>
<organism evidence="14 15">
    <name type="scientific">Malus domestica</name>
    <name type="common">Apple</name>
    <name type="synonym">Pyrus malus</name>
    <dbReference type="NCBI Taxonomy" id="3750"/>
    <lineage>
        <taxon>Eukaryota</taxon>
        <taxon>Viridiplantae</taxon>
        <taxon>Streptophyta</taxon>
        <taxon>Embryophyta</taxon>
        <taxon>Tracheophyta</taxon>
        <taxon>Spermatophyta</taxon>
        <taxon>Magnoliopsida</taxon>
        <taxon>eudicotyledons</taxon>
        <taxon>Gunneridae</taxon>
        <taxon>Pentapetalae</taxon>
        <taxon>rosids</taxon>
        <taxon>fabids</taxon>
        <taxon>Rosales</taxon>
        <taxon>Rosaceae</taxon>
        <taxon>Amygdaloideae</taxon>
        <taxon>Maleae</taxon>
        <taxon>Malus</taxon>
    </lineage>
</organism>
<evidence type="ECO:0000256" key="12">
    <source>
        <dbReference type="SAM" id="Phobius"/>
    </source>
</evidence>
<gene>
    <name evidence="14" type="ORF">DVH24_028216</name>
</gene>
<keyword evidence="3 9" id="KW-0378">Hydrolase</keyword>
<evidence type="ECO:0000256" key="11">
    <source>
        <dbReference type="SAM" id="MobiDB-lite"/>
    </source>
</evidence>
<evidence type="ECO:0000313" key="14">
    <source>
        <dbReference type="EMBL" id="RXH68069.1"/>
    </source>
</evidence>
<feature type="active site" description="Proton donor" evidence="8">
    <location>
        <position position="401"/>
    </location>
</feature>
<dbReference type="Gene3D" id="1.20.58.2220">
    <property type="entry name" value="Formin, FH2 domain"/>
    <property type="match status" value="1"/>
</dbReference>
<feature type="domain" description="FH2" evidence="13">
    <location>
        <begin position="1156"/>
        <end position="1588"/>
    </location>
</feature>
<evidence type="ECO:0000256" key="7">
    <source>
        <dbReference type="ARBA" id="ARBA00025793"/>
    </source>
</evidence>
<evidence type="ECO:0000313" key="15">
    <source>
        <dbReference type="Proteomes" id="UP000290289"/>
    </source>
</evidence>
<dbReference type="SUPFAM" id="SSF51445">
    <property type="entry name" value="(Trans)glycosidases"/>
    <property type="match status" value="1"/>
</dbReference>
<evidence type="ECO:0000256" key="9">
    <source>
        <dbReference type="RuleBase" id="RU000509"/>
    </source>
</evidence>
<feature type="region of interest" description="Disordered" evidence="11">
    <location>
        <begin position="1574"/>
        <end position="1668"/>
    </location>
</feature>
<comment type="catalytic activity">
    <reaction evidence="1 9">
        <text>Hydrolysis of (1-&gt;4)-alpha-D-glucosidic linkages in polysaccharides so as to remove successive maltose units from the non-reducing ends of the chains.</text>
        <dbReference type="EC" id="3.2.1.2"/>
    </reaction>
</comment>
<evidence type="ECO:0000256" key="3">
    <source>
        <dbReference type="ARBA" id="ARBA00022801"/>
    </source>
</evidence>
<comment type="similarity">
    <text evidence="7">Belongs to the formin-like family. Class-I subfamily.</text>
</comment>
<keyword evidence="6 9" id="KW-0624">Polysaccharide degradation</keyword>
<feature type="compositionally biased region" description="Low complexity" evidence="11">
    <location>
        <begin position="1586"/>
        <end position="1613"/>
    </location>
</feature>
<dbReference type="SMART" id="SM00498">
    <property type="entry name" value="FH2"/>
    <property type="match status" value="1"/>
</dbReference>
<dbReference type="PANTHER" id="PTHR23213:SF392">
    <property type="entry name" value="FORMIN-LIKE PROTEIN 3"/>
    <property type="match status" value="1"/>
</dbReference>
<keyword evidence="4 9" id="KW-0119">Carbohydrate metabolism</keyword>
<dbReference type="STRING" id="3750.A0A498HAN3"/>
<evidence type="ECO:0000256" key="8">
    <source>
        <dbReference type="PIRSR" id="PIRSR601554-1"/>
    </source>
</evidence>
<sequence>MIAWKQICSRKRLVVEAEFGNAVYPVTFDIRTCVVIFIGGNGDVTGVLAGDAHVALSVGVDGHDLRVADMGDVLGLGVPWASLGGLNGGAAVVAGRGGGKDGGLEVGLGGGGLRIDVGGGLRVTWASLGGLNGGAAVVAGGGGGKDGGSEVGLGGGGLRIDVGGGGLRIDVGGVGGGGVEIDVGGDGVKSGLGGGGGLKLGLGGLGWVRVGSEFGGMGWFEPEFGVVASSLRIVPMTTSTALSGLGEKVTAYHSRCFFCPHVPLSNVLESAEGASRVWRQRTSSAPAFRSCSVIQSPRAVASEISTTERKFKNVGDVVTIPISKWVLEIGESDPDIFYTNLKGNRNPEYLTLGVDNLRLFDGRTAVEIYSDYMKSFRENMSDFLETGLIIDIEVGLGPAGELRYPSYPESQGWAFPGIGEFQCYDKYLQAEFKEAATVAGHPEWALPVNAGEYNDTPESSGFFRSNGTYVTEKGKFFLTWYSNKLLIHGDQILDEANKVFEGCKLKLAAKVSGIHWWYEVDNHAAAGYYNVKDRDGYRPIARMLSRHHAILNFTCLEMRNSEQSADAKSAPQELVLSGGWRENIEVAGENALSRYDSVAYDQILLNARPNGINKDGQPKLRMYGVTFLRLSDELLQKTNLDTFKIFVKKMHADQDYCSDPEKYNHHLGPLKQSKPEISIEDLLEATKAVELFPWDKETDMSVSGGAGGLESGELGAEIGVVVEISCGDGDGVELLAFWEGFGFGEGLKVVPHCREVNGASEGVRRTKETFPGNGGDWLSEEIDEDMVEQAWLHCRKELIDVKDAVKNFNLYIPQEAAADSETTFLLKSNIHHAVLVLPPHVKQTFFDCLRKKGLLLRASGKKATSKNWFINYLEWLLGWPDAPRRHLASDSHRLTTPSPSPSLAPGPTPVIAPGPAAKLPRHQAPSPSPSKRTHTTLRASPNPASKDPSSKRKNPTSKDANASPKKKNPPAKNPSSGKQKAPQKDNSGVIKLIAIVGIAVVTLVIVALICFCCVKKRRSRKIGPRNGPNDDRPLLTLSAGSSQKSTSLESSGNKEFGTNANFVNNMAMKKDNESAPGDATTSEAMAGGSIPPLKPPPGRQAPPPPEPPGPPPPPPPRPKAPPPPKVAPPPKPLAGKINRPPIGPNRKANSGDSGDMDAEGSQKTKLKPFFWDKVNANSDQSMVWHEISAGSFQFNEEQIESLFGYNAVDKAKNDRKKEPSALEPAVQYIQIIDRKKAQNLAILLRALNVTTEEVADALREGNELPVEFLQTLLKMAPTAEEELKLRLFTGDIAQLGAAERFLKVMADIPFAFKRMESLLFMCSLPEDVSTTKESFITLEVACNKLRKNRLFLKLLEAVLKTGNRMNDGTYRGGAQAFRLDTLLKLADVRGTDGKTTLMHFVVQEIIRSEGRRAIRTARESRSMSNLSTEDIAEDVNDESEEHLCSLGLQVVSGLSDELEDVKKAALVDADSLVSTVANLGQSLTKTRDFINVEMKNLDEDSEFQRTLVSFVEHAESDITWLLEEEKRITALVKSTADYFHGNAGRDEGIRLFAIVRDFLVILNKICTEVRNSTMRAAKNAKKEARAPTTTETTPENRQAPPTEAQAPTATETTPEIRHSPPTAMRQVPTATETTPKNRQPPPTDMRQRLFPAIAERRVEEGFSSDDET</sequence>
<dbReference type="PROSITE" id="PS51444">
    <property type="entry name" value="FH2"/>
    <property type="match status" value="1"/>
</dbReference>
<dbReference type="Pfam" id="PF01373">
    <property type="entry name" value="Glyco_hydro_14"/>
    <property type="match status" value="1"/>
</dbReference>
<dbReference type="Gene3D" id="3.20.20.80">
    <property type="entry name" value="Glycosidases"/>
    <property type="match status" value="1"/>
</dbReference>
<keyword evidence="12" id="KW-0472">Membrane</keyword>
<dbReference type="GO" id="GO:0016161">
    <property type="term" value="F:beta-amylase activity"/>
    <property type="evidence" value="ECO:0007669"/>
    <property type="project" value="UniProtKB-EC"/>
</dbReference>
<dbReference type="GO" id="GO:0000272">
    <property type="term" value="P:polysaccharide catabolic process"/>
    <property type="evidence" value="ECO:0007669"/>
    <property type="project" value="UniProtKB-KW"/>
</dbReference>
<dbReference type="PRINTS" id="PR00842">
    <property type="entry name" value="GLHYDLASE14B"/>
</dbReference>
<dbReference type="GO" id="GO:0045010">
    <property type="term" value="P:actin nucleation"/>
    <property type="evidence" value="ECO:0007669"/>
    <property type="project" value="InterPro"/>
</dbReference>
<dbReference type="InterPro" id="IPR017853">
    <property type="entry name" value="GH"/>
</dbReference>
<feature type="compositionally biased region" description="Polar residues" evidence="11">
    <location>
        <begin position="1628"/>
        <end position="1637"/>
    </location>
</feature>
<dbReference type="PROSITE" id="PS00679">
    <property type="entry name" value="BETA_AMYLASE_2"/>
    <property type="match status" value="1"/>
</dbReference>
<dbReference type="GO" id="GO:0051015">
    <property type="term" value="F:actin filament binding"/>
    <property type="evidence" value="ECO:0007669"/>
    <property type="project" value="InterPro"/>
</dbReference>
<evidence type="ECO:0000256" key="2">
    <source>
        <dbReference type="ARBA" id="ARBA00005652"/>
    </source>
</evidence>
<dbReference type="InterPro" id="IPR042201">
    <property type="entry name" value="FH2_Formin_sf"/>
</dbReference>
<comment type="caution">
    <text evidence="14">The sequence shown here is derived from an EMBL/GenBank/DDBJ whole genome shotgun (WGS) entry which is preliminary data.</text>
</comment>
<feature type="transmembrane region" description="Helical" evidence="12">
    <location>
        <begin position="992"/>
        <end position="1014"/>
    </location>
</feature>
<comment type="similarity">
    <text evidence="2 9">Belongs to the glycosyl hydrolase 14 family.</text>
</comment>
<feature type="region of interest" description="Disordered" evidence="11">
    <location>
        <begin position="1020"/>
        <end position="1164"/>
    </location>
</feature>
<evidence type="ECO:0000256" key="4">
    <source>
        <dbReference type="ARBA" id="ARBA00023277"/>
    </source>
</evidence>
<evidence type="ECO:0000256" key="5">
    <source>
        <dbReference type="ARBA" id="ARBA00023295"/>
    </source>
</evidence>
<accession>A0A498HAN3</accession>
<dbReference type="PANTHER" id="PTHR23213">
    <property type="entry name" value="FORMIN-RELATED"/>
    <property type="match status" value="1"/>
</dbReference>
<evidence type="ECO:0000259" key="13">
    <source>
        <dbReference type="PROSITE" id="PS51444"/>
    </source>
</evidence>
<evidence type="ECO:0000256" key="10">
    <source>
        <dbReference type="RuleBase" id="RU361260"/>
    </source>
</evidence>
<name>A0A498HAN3_MALDO</name>
<evidence type="ECO:0000256" key="1">
    <source>
        <dbReference type="ARBA" id="ARBA00000546"/>
    </source>
</evidence>
<keyword evidence="12" id="KW-0812">Transmembrane</keyword>
<dbReference type="InterPro" id="IPR001371">
    <property type="entry name" value="Glyco_hydro_14B_pln"/>
</dbReference>
<reference evidence="14 15" key="1">
    <citation type="submission" date="2018-10" db="EMBL/GenBank/DDBJ databases">
        <title>A high-quality apple genome assembly.</title>
        <authorList>
            <person name="Hu J."/>
        </authorList>
    </citation>
    <scope>NUCLEOTIDE SEQUENCE [LARGE SCALE GENOMIC DNA]</scope>
    <source>
        <strain evidence="15">cv. HFTH1</strain>
        <tissue evidence="14">Young leaf</tissue>
    </source>
</reference>
<evidence type="ECO:0000256" key="6">
    <source>
        <dbReference type="ARBA" id="ARBA00023326"/>
    </source>
</evidence>
<feature type="active site" description="Proton acceptor" evidence="8">
    <location>
        <position position="589"/>
    </location>
</feature>
<feature type="compositionally biased region" description="Pro residues" evidence="11">
    <location>
        <begin position="1092"/>
        <end position="1132"/>
    </location>
</feature>
<dbReference type="InterPro" id="IPR001554">
    <property type="entry name" value="Glyco_hydro_14"/>
</dbReference>
<dbReference type="InterPro" id="IPR018238">
    <property type="entry name" value="Glyco_hydro_14_CS"/>
</dbReference>
<proteinExistence type="inferred from homology"/>
<feature type="compositionally biased region" description="Pro residues" evidence="11">
    <location>
        <begin position="898"/>
        <end position="912"/>
    </location>
</feature>
<keyword evidence="15" id="KW-1185">Reference proteome</keyword>
<protein>
    <recommendedName>
        <fullName evidence="9 10">Multifunctional fusion protein</fullName>
    </recommendedName>
    <domain>
        <recommendedName>
            <fullName evidence="9">Beta-amylase</fullName>
            <ecNumber evidence="9">3.2.1.2</ecNumber>
        </recommendedName>
    </domain>
    <domain>
        <recommendedName>
            <fullName evidence="10">Formin-like protein</fullName>
        </recommendedName>
    </domain>
</protein>
<feature type="compositionally biased region" description="Polar residues" evidence="11">
    <location>
        <begin position="1038"/>
        <end position="1064"/>
    </location>
</feature>
<dbReference type="InterPro" id="IPR015425">
    <property type="entry name" value="FH2_Formin"/>
</dbReference>